<keyword evidence="4" id="KW-1185">Reference proteome</keyword>
<dbReference type="GeneID" id="70125462"/>
<dbReference type="InterPro" id="IPR038305">
    <property type="entry name" value="HeLo_sf"/>
</dbReference>
<evidence type="ECO:0000313" key="4">
    <source>
        <dbReference type="Proteomes" id="UP000758603"/>
    </source>
</evidence>
<dbReference type="EMBL" id="JAGPXC010000008">
    <property type="protein sequence ID" value="KAH6647326.1"/>
    <property type="molecule type" value="Genomic_DNA"/>
</dbReference>
<keyword evidence="3" id="KW-0640">Prion</keyword>
<comment type="caution">
    <text evidence="3">The sequence shown here is derived from an EMBL/GenBank/DDBJ whole genome shotgun (WGS) entry which is preliminary data.</text>
</comment>
<dbReference type="InterPro" id="IPR029498">
    <property type="entry name" value="HeLo_dom"/>
</dbReference>
<dbReference type="Gene3D" id="1.20.120.1020">
    <property type="entry name" value="Prion-inhibition and propagation, HeLo domain"/>
    <property type="match status" value="1"/>
</dbReference>
<dbReference type="Pfam" id="PF14479">
    <property type="entry name" value="HeLo"/>
    <property type="match status" value="1"/>
</dbReference>
<protein>
    <submittedName>
        <fullName evidence="3">Prion-inhibition and propagation-domain-containing protein</fullName>
    </submittedName>
</protein>
<name>A0A9P8RK63_9PEZI</name>
<organism evidence="3 4">
    <name type="scientific">Truncatella angustata</name>
    <dbReference type="NCBI Taxonomy" id="152316"/>
    <lineage>
        <taxon>Eukaryota</taxon>
        <taxon>Fungi</taxon>
        <taxon>Dikarya</taxon>
        <taxon>Ascomycota</taxon>
        <taxon>Pezizomycotina</taxon>
        <taxon>Sordariomycetes</taxon>
        <taxon>Xylariomycetidae</taxon>
        <taxon>Amphisphaeriales</taxon>
        <taxon>Sporocadaceae</taxon>
        <taxon>Truncatella</taxon>
    </lineage>
</organism>
<keyword evidence="3" id="KW-0034">Amyloid</keyword>
<evidence type="ECO:0000313" key="3">
    <source>
        <dbReference type="EMBL" id="KAH6647326.1"/>
    </source>
</evidence>
<proteinExistence type="predicted"/>
<dbReference type="OrthoDB" id="20872at2759"/>
<gene>
    <name evidence="3" type="ORF">BKA67DRAFT_384170</name>
</gene>
<evidence type="ECO:0000259" key="2">
    <source>
        <dbReference type="Pfam" id="PF14479"/>
    </source>
</evidence>
<feature type="region of interest" description="Disordered" evidence="1">
    <location>
        <begin position="1"/>
        <end position="24"/>
    </location>
</feature>
<accession>A0A9P8RK63</accession>
<dbReference type="Proteomes" id="UP000758603">
    <property type="component" value="Unassembled WGS sequence"/>
</dbReference>
<feature type="domain" description="Prion-inhibition and propagation HeLo" evidence="2">
    <location>
        <begin position="3"/>
        <end position="138"/>
    </location>
</feature>
<evidence type="ECO:0000256" key="1">
    <source>
        <dbReference type="SAM" id="MobiDB-lite"/>
    </source>
</evidence>
<sequence length="221" mass="24983">MGRWGQAVKINDDPQFDSGSPTDKSVQVTKSILEEMALLFQSARNRYELTKDQQNLGLLEDENMRSVGRALHRRLKDIVRQRQKQTSLVKKTTWGLHDGKVLENIASKIAEFVDALEDVFPAEDVHRKLVKIEIDEMDEPSLILLKDAARGIDTALSDAAGQKINLIAGRNPANKIESRTRRPIRWGQSQRKAGPGCRLKTYSGVRDFGIRQGRWSRSPLP</sequence>
<dbReference type="AlphaFoldDB" id="A0A9P8RK63"/>
<reference evidence="3" key="1">
    <citation type="journal article" date="2021" name="Nat. Commun.">
        <title>Genetic determinants of endophytism in the Arabidopsis root mycobiome.</title>
        <authorList>
            <person name="Mesny F."/>
            <person name="Miyauchi S."/>
            <person name="Thiergart T."/>
            <person name="Pickel B."/>
            <person name="Atanasova L."/>
            <person name="Karlsson M."/>
            <person name="Huettel B."/>
            <person name="Barry K.W."/>
            <person name="Haridas S."/>
            <person name="Chen C."/>
            <person name="Bauer D."/>
            <person name="Andreopoulos W."/>
            <person name="Pangilinan J."/>
            <person name="LaButti K."/>
            <person name="Riley R."/>
            <person name="Lipzen A."/>
            <person name="Clum A."/>
            <person name="Drula E."/>
            <person name="Henrissat B."/>
            <person name="Kohler A."/>
            <person name="Grigoriev I.V."/>
            <person name="Martin F.M."/>
            <person name="Hacquard S."/>
        </authorList>
    </citation>
    <scope>NUCLEOTIDE SEQUENCE</scope>
    <source>
        <strain evidence="3">MPI-SDFR-AT-0073</strain>
    </source>
</reference>
<dbReference type="RefSeq" id="XP_045953838.1">
    <property type="nucleotide sequence ID" value="XM_046096570.1"/>
</dbReference>